<keyword evidence="1" id="KW-0723">Serine/threonine-protein kinase</keyword>
<evidence type="ECO:0000256" key="4">
    <source>
        <dbReference type="ARBA" id="ARBA00022777"/>
    </source>
</evidence>
<evidence type="ECO:0000256" key="3">
    <source>
        <dbReference type="ARBA" id="ARBA00022741"/>
    </source>
</evidence>
<evidence type="ECO:0000256" key="5">
    <source>
        <dbReference type="ARBA" id="ARBA00022840"/>
    </source>
</evidence>
<evidence type="ECO:0000256" key="2">
    <source>
        <dbReference type="ARBA" id="ARBA00022679"/>
    </source>
</evidence>
<evidence type="ECO:0000256" key="8">
    <source>
        <dbReference type="PIRSR" id="PIRSR630616-3"/>
    </source>
</evidence>
<dbReference type="PROSITE" id="PS00108">
    <property type="entry name" value="PROTEIN_KINASE_ST"/>
    <property type="match status" value="1"/>
</dbReference>
<dbReference type="SMART" id="SM00220">
    <property type="entry name" value="S_TKc"/>
    <property type="match status" value="1"/>
</dbReference>
<feature type="binding site" evidence="7 9">
    <location>
        <position position="101"/>
    </location>
    <ligand>
        <name>ATP</name>
        <dbReference type="ChEBI" id="CHEBI:30616"/>
    </ligand>
</feature>
<gene>
    <name evidence="12" type="ORF">CYFA0S_01e00936g</name>
</gene>
<dbReference type="PROSITE" id="PS00107">
    <property type="entry name" value="PROTEIN_KINASE_ATP"/>
    <property type="match status" value="1"/>
</dbReference>
<feature type="cross-link" description="Glycyl lysine isopeptide (Lys-Gly) (interchain with G-Cter in SUMO2)" evidence="8">
    <location>
        <position position="197"/>
    </location>
</feature>
<dbReference type="GO" id="GO:0005524">
    <property type="term" value="F:ATP binding"/>
    <property type="evidence" value="ECO:0007669"/>
    <property type="project" value="UniProtKB-UniRule"/>
</dbReference>
<dbReference type="PhylomeDB" id="A0A061ANS4"/>
<evidence type="ECO:0000256" key="6">
    <source>
        <dbReference type="PIRSR" id="PIRSR630616-1"/>
    </source>
</evidence>
<feature type="binding site" evidence="7">
    <location>
        <begin position="199"/>
        <end position="200"/>
    </location>
    <ligand>
        <name>ATP</name>
        <dbReference type="ChEBI" id="CHEBI:30616"/>
    </ligand>
</feature>
<dbReference type="InterPro" id="IPR000719">
    <property type="entry name" value="Prot_kinase_dom"/>
</dbReference>
<feature type="domain" description="Protein kinase" evidence="11">
    <location>
        <begin position="72"/>
        <end position="360"/>
    </location>
</feature>
<dbReference type="EMBL" id="LK052886">
    <property type="protein sequence ID" value="CDR36369.1"/>
    <property type="molecule type" value="Genomic_DNA"/>
</dbReference>
<evidence type="ECO:0000259" key="11">
    <source>
        <dbReference type="PROSITE" id="PS50011"/>
    </source>
</evidence>
<dbReference type="SUPFAM" id="SSF56112">
    <property type="entry name" value="Protein kinase-like (PK-like)"/>
    <property type="match status" value="1"/>
</dbReference>
<evidence type="ECO:0000313" key="12">
    <source>
        <dbReference type="EMBL" id="CDR36369.1"/>
    </source>
</evidence>
<dbReference type="AlphaFoldDB" id="A0A061ANS4"/>
<dbReference type="InterPro" id="IPR008271">
    <property type="entry name" value="Ser/Thr_kinase_AS"/>
</dbReference>
<evidence type="ECO:0000256" key="1">
    <source>
        <dbReference type="ARBA" id="ARBA00022527"/>
    </source>
</evidence>
<sequence>MMFENLRSLIRNKQKDNKSSSSSIPNQQHPCTTPPTSTNVSHDSTPPSASEVYDNDTEENGVKQYKELSPRYEIIEKIGEGAFSKVYRAIDHQMHISVAIKVIDKRSISTSQIESTLKEISIMRRIDHPNVVKLYNYINTKDMAFLVIEYVSGGELFNQIVKLTYFSENLARHIIIQVVKAVDYLHSEVGVVHRDIKPENLLFETIDFFPTEGPQKRRRSDDASKLDEGEFRQNIGGGTVGKIKLADFGLSKVLWDSNTKTPCGTASYTAPEIVRDESYSKSVDMWAIGCVLYTLLCGFPPFYDSDPKVLTQKVSRGEYTFLSPWWDEISKEAKDLVSHLLTVDPVKRYSPDDVLNHPWILENSQPTAPAHDAPMYQTKSESVLRFEEVIPTHPSSGYLSPRAEALKFALDTGISIQRTATPLRRILDENEYFDESDDESDDEDESDEDDEDDDDAKDSEDDEKDGDDSYTYTHGPVYAKSPVLKRFHDKTLPVTPYLTRMAQERSKESMAEQKKKEVSASSNSTFKEMEGFTLRFDGNTLLNRRKMSGSVACGSHLGNH</sequence>
<feature type="region of interest" description="Disordered" evidence="10">
    <location>
        <begin position="10"/>
        <end position="61"/>
    </location>
</feature>
<reference evidence="12" key="1">
    <citation type="journal article" date="2014" name="Genome Announc.">
        <title>Genome sequence of the yeast Cyberlindnera fabianii (Hansenula fabianii).</title>
        <authorList>
            <person name="Freel K.C."/>
            <person name="Sarilar V."/>
            <person name="Neuveglise C."/>
            <person name="Devillers H."/>
            <person name="Friedrich A."/>
            <person name="Schacherer J."/>
        </authorList>
    </citation>
    <scope>NUCLEOTIDE SEQUENCE</scope>
    <source>
        <strain evidence="12">YJS4271</strain>
    </source>
</reference>
<feature type="region of interest" description="Disordered" evidence="10">
    <location>
        <begin position="426"/>
        <end position="475"/>
    </location>
</feature>
<dbReference type="InterPro" id="IPR017441">
    <property type="entry name" value="Protein_kinase_ATP_BS"/>
</dbReference>
<evidence type="ECO:0000256" key="10">
    <source>
        <dbReference type="SAM" id="MobiDB-lite"/>
    </source>
</evidence>
<keyword evidence="2" id="KW-0808">Transferase</keyword>
<dbReference type="Pfam" id="PF00069">
    <property type="entry name" value="Pkinase"/>
    <property type="match status" value="1"/>
</dbReference>
<keyword evidence="5 7" id="KW-0067">ATP-binding</keyword>
<dbReference type="Gene3D" id="1.10.510.10">
    <property type="entry name" value="Transferase(Phosphotransferase) domain 1"/>
    <property type="match status" value="1"/>
</dbReference>
<evidence type="ECO:0000256" key="9">
    <source>
        <dbReference type="PROSITE-ProRule" id="PRU10141"/>
    </source>
</evidence>
<dbReference type="InterPro" id="IPR011009">
    <property type="entry name" value="Kinase-like_dom_sf"/>
</dbReference>
<keyword evidence="3 7" id="KW-0547">Nucleotide-binding</keyword>
<protein>
    <submittedName>
        <fullName evidence="12">CYFA0S01e00936g1_1</fullName>
    </submittedName>
</protein>
<dbReference type="PANTHER" id="PTHR24350">
    <property type="entry name" value="SERINE/THREONINE-PROTEIN KINASE IAL-RELATED"/>
    <property type="match status" value="1"/>
</dbReference>
<dbReference type="Gene3D" id="3.30.200.20">
    <property type="entry name" value="Phosphorylase Kinase, domain 1"/>
    <property type="match status" value="1"/>
</dbReference>
<feature type="binding site" evidence="7">
    <location>
        <position position="247"/>
    </location>
    <ligand>
        <name>ATP</name>
        <dbReference type="ChEBI" id="CHEBI:30616"/>
    </ligand>
</feature>
<feature type="active site" description="Proton acceptor" evidence="6">
    <location>
        <position position="195"/>
    </location>
</feature>
<dbReference type="OrthoDB" id="1738954at2759"/>
<dbReference type="VEuPathDB" id="FungiDB:BON22_0796"/>
<feature type="compositionally biased region" description="Acidic residues" evidence="10">
    <location>
        <begin position="429"/>
        <end position="468"/>
    </location>
</feature>
<feature type="compositionally biased region" description="Basic and acidic residues" evidence="10">
    <location>
        <begin position="503"/>
        <end position="518"/>
    </location>
</feature>
<accession>A0A061ANS4</accession>
<dbReference type="FunFam" id="3.30.200.20:FF:000042">
    <property type="entry name" value="Aurora kinase A"/>
    <property type="match status" value="1"/>
</dbReference>
<organism evidence="12">
    <name type="scientific">Cyberlindnera fabianii</name>
    <name type="common">Yeast</name>
    <name type="synonym">Hansenula fabianii</name>
    <dbReference type="NCBI Taxonomy" id="36022"/>
    <lineage>
        <taxon>Eukaryota</taxon>
        <taxon>Fungi</taxon>
        <taxon>Dikarya</taxon>
        <taxon>Ascomycota</taxon>
        <taxon>Saccharomycotina</taxon>
        <taxon>Saccharomycetes</taxon>
        <taxon>Phaffomycetales</taxon>
        <taxon>Phaffomycetaceae</taxon>
        <taxon>Cyberlindnera</taxon>
    </lineage>
</organism>
<evidence type="ECO:0000256" key="7">
    <source>
        <dbReference type="PIRSR" id="PIRSR630616-2"/>
    </source>
</evidence>
<name>A0A061ANS4_CYBFA</name>
<keyword evidence="4" id="KW-0418">Kinase</keyword>
<proteinExistence type="predicted"/>
<dbReference type="GO" id="GO:0004674">
    <property type="term" value="F:protein serine/threonine kinase activity"/>
    <property type="evidence" value="ECO:0007669"/>
    <property type="project" value="UniProtKB-KW"/>
</dbReference>
<feature type="compositionally biased region" description="Polar residues" evidence="10">
    <location>
        <begin position="24"/>
        <end position="48"/>
    </location>
</feature>
<dbReference type="InterPro" id="IPR030616">
    <property type="entry name" value="Aur-like"/>
</dbReference>
<feature type="region of interest" description="Disordered" evidence="10">
    <location>
        <begin position="503"/>
        <end position="524"/>
    </location>
</feature>
<dbReference type="PROSITE" id="PS50011">
    <property type="entry name" value="PROTEIN_KINASE_DOM"/>
    <property type="match status" value="1"/>
</dbReference>